<feature type="compositionally biased region" description="Low complexity" evidence="9">
    <location>
        <begin position="2212"/>
        <end position="2227"/>
    </location>
</feature>
<feature type="compositionally biased region" description="Basic and acidic residues" evidence="9">
    <location>
        <begin position="1112"/>
        <end position="1125"/>
    </location>
</feature>
<sequence>MYEEWKGYDDIYEMSCGLRAPPTDPKPKGGAQSSHGTGDRLASHDTHQHAAPQGEQGQGHVARKSLQVDVGSSRAGRSPSVSPDRGSVPTSPYSVPQIAPMPSSKLCPVCKSTDLMGTGDDKPNFNTCTQCRSMVCSQCGFNPNPHLTEGERHGGKTLSHWRPEDLPLLKYLAWIELLLHGSISSSAVSLIKETDDGHGLAFKVMVMLKTAMTGITITVMVQEWLCLNCQMQRALGMDMTTPRSKSQQQIHSPSHATKPELKPDALTPHAPQTQTPPHAQPAPQAHPAPGPSKQTGPACPGQQKAKLPPGAVPLPGMAKAPSQPDLSRSSPAHQPQHPRQDQTRSAGSSPSRQPPPPEQTFGKLFGFGASLLNQATTLISETAQPQQQPPKPAPKPDGPSGPGPGAGKPSGPQCAQQGPLASAQQQQQHVPIDSSKSKACCPLCKTGLNTGTAEQPNYNTCTQCHSQVCNMCGFNPTPHLLEPMCCEAFQRPQHWLNHLFSIHHLQGLLAMLTSLSNAPGAPGSAVYVLTAGATEKKEWLCLNCQTQRALSGSLGDIPGPIAQPVGSPRSPATAIQQPPQQKGPNQLSGPRPTGPQQQQKPSGPQAGPAPQTKGLSHTSPHPKDSGQSPSQTKGPTQPSAQSKGPQMKGPNQSHNQSKGPVQSANQIKGPSQAKGLTQTKSSAQSIAQSKGPSPGSKASTTPGKVTTNHTKASHTISKTAPAQSKPTGNNQVRKQPQSQDKTKVTSKSLKEDIKSSPKKVQSETVTSPQDMKIAEDAQKSRHHEDYNKSSTQSLSDTGYSSDGISSSQGEITGRIWEEGIKLSERGASIPSEITKLESSMKPLLDLNTASDQKHRPHSLSVGQERDHSPDDDAARDESEDELSCKLRHDYVEDSSESGLSPLPVRQKKSHKDLASEDFMRRQIMEMSADEEETEEHGNQKAKRGHKTSGDLSKEKRRLSHHSNSFEDDTKLSDVAYKANEEEDVVMAGGLRRFKTIELNNTNSYNREMELSTEHDLREPELEMESLTGSPEERSKGEYSSTLPATTPSYTSGTSPTSVSSMEDDSDSSPSRRARLEEAKQQRKSRHRSHGPLLPTIEDSSEEDELREEEELLREQEQMRDLEQQRIRSTARKTKRDKEELRAQRRRERSKTPPSNLSPIEDASPTEELRQAAEMEELHRSSCSEYSPSMDSEAEGFEMIGGKLYKSGNEYNLPTFTSLYSPTEKTSAMSPSDKTLKSAEEVYEEMMKKAQLIQRQGQIINQQKGTSQLDDKHHLEAGTVLTPGSSPTQVTAPISFSSTGSDPRIPGTHAAQHLSKETQNRMLTQSAKIEGVVGVASTKSQVSHTATTRHAGSTASSQRQTQASHDPGASSLTSKVFSLFKGPSPPVSPITSPAQSPTHTPSVRTTGGSGRQLPSLPGGPTSTVASHGSQAPQRAMSTRLARQQSSQESPVMVITLGSEITSPPKPLTVNSSTSPLSSPTQGSCKTLYSSQPPSTHSPTSPQMHPPKLSPKHSSQMAQSIETVNMGISTMTTTQIRGSMENISLCKISTIPGTTKVVCQGQTLPATNVVDLRAPMRPAPIIMTDQGMDLTSLASDTRRYSLGAEQLPGRHTAVQPLIMNLNAQEQPHVSVSTPTTVSVTVAGSMFMSQTKQPVVYGDPLQNRMDLGQCVGTAVCLTQTNQVPPLLIKKDLVVSQSSTAQPVVSASAIPRVSPPAPPSASVAAVSNVPHDIYGGVALELKNKPTVMNLSTGKPHVMMVQLDDTNTSQGGTVTQLVKREEPPPPPQVLDLTGQIKSENQVACCDVVYKLPFAGSCSGSFTQKPTTVSSDKNPTAETSQAAHPPQYNVSQQQHQSQATQRMTEEHKPYQPPTISSGKIQPSMSDTNLPSMTDASNYQSNVQGGLAVDLSNMNQGYDSGYLGMGAQYGSYTDLRHQGDFATPSLPLRRYGSMSNINSDYAYSSREPTVSQDSNLAQYSATTAREISRMCAALNSVDQFGSRYGANPELVPYGAGRGGHLGRLNLQQSLATIRANLLYGPDGRHTANGQTLTSLINARQASIRALYPAAMKGGDGMIYSTINTPIASTLPITTQPAPVLHPLPRAIYRPYPTGVTAVPLASLTRLPQVTTRMPLSSQGPYSYPSPSQYPTSATPSGSMPAASSSQQETPLYLGKPITVTTVQTAATIAPTQTITHLEQNVPVPGMQTTTDQQTDHHQLTSQSVTSLSQAQSQLPTSQSIQPQMKTQQLPAQTEPLSLTQTQTQVQHTSQPQPLVLPQSQPQVTTHGTARAPSSQLSPSVDSQKTKEDERLSQQQEHMLQLERERVELEKFRQLRLQEELERDRMELQRHREKEQLLVQREIQELQTIKQQGAIQGVVVGGGPPQGFIICDQSGRVIQQDGQSVQFWQDGQVVQAVVAARPIHSSVSEMSLRSSDKQADSKIMKKQNSMPRLRDGSEENSMKRITDSCVQTDDEDGEDRYMNRRRRTRRIADCSVQTDEEDQGEWDQQPVRRRRSRVSKHSEHSSDAKSEGSSKVASASIAIQTTNDSSCQTEPDQLGRVSPAIHITMAETSKVDLLHYIAAPERTQKGESLACQTEPESHSQGIVTPQLSVPTTVSPYSTTLHIVGANTSDSTSPRLQGVAKFERRKPDPLEIGYQHQQNEPPSCQPPKSPQVLYSPVSPLSPHRMLETTFASQEKLNKAHVTPQQKAFTAESPQRHQTLPRPIKSVQRSMSDPKPLSPTSDDPAKNRFSPYHQQAVSNSQQMASLQQQQQQSSLMRKVKRTLPSPPPEETPLPIVTPAQMYSSPGMPQRVLPRPSQGVTKAGLLSELKAVEQESSKLRKQQAELEEEEKEIDAKLRYLELGITQRKETMVKERERRELAYLRCMGDARDYMSDSELNNLRMAAATGTFDANGLLTRPSTAPLSQFSNDLNTASQYPSTSSYMSYPYPQSQPSIQQPGSAYQQIGFQPPYPTSSGPQPGTFQPHPPPGPAYQSQGTYSSRMYPQTSYQTDLGIQQHGHQGFHQPGQPMPGQNLPYPTHSSYQPVLSYQPQAEILTVHQRPRQTSLADLEQKLQTNYEVISNPPVSAATSAPDTSFGSVFNNAYGQYRPPEPGLTHSAESPTSAYASDGLYTSNLEQNIPRNYVMIDDISELTKDNTNQPPDAQGHPVSAGYRSENGPSRGNAYGRPEDEPVDAYGRPTGTTGYQNTVDSRTITTVSGGSSYYYDDYKPTSRSTTSSHKLTPKNLAPAVVSSKRSKHRKQGMEQKISKFSPIEEARDVESDLASYTMTTSTGGSCTVVSRSKKLQDDVSYRMKKNAYDQQKYYGTSHEGLEDEDRMYSSGRSRSTGYGMDKISSRDTTGHRSKSYERDAMERSQRTSRSGRPPMRSQNSEEESPLSPVGKPVGMGRTAAIPDAHDVRNQYGSSHSLPDVQDHHKKDLPRSHVFKPDDPYFIDDMHCAVSDSEAYHLGQEETDWFEKPREARSDRSRHHGSGSHSSTGRRSKQTYHDYDEPPEEYCAQDEYNQRHSSSTSSRDHHHHGSSSGRHSSSRHSSEDPRSSRSSRTHPKDPSSRSDGRNSSSTQRRSGPDSRSAQGSPRNSGDFSRDTASAHHQGTGGRSQRPQGDRSNSRRQDASAAGSKPQQQQPPSQGHAGQQIGGQSQVRKHPGSDPLDGTQQAQQPQQQSGQHQQQQQQPLQHSQTPPISQPTTTAGAGPAQQQPKSGQTPPQGRQSGGGSAAGQPATTAAKMDATPAAGATGVKSTTGVPPAPQPSKLATPPLTGIGAKAAPVGIGSKPAGIGSTAPGQAPAEGENVLTKILQGGAAEQAGKLGDGRVMNKYTFKTLRFSLSSVMSLISVCGQSEDTDRCGTGSYAQDPVLKSKHPSNTSQNRKTSNVEPLSKSNNLNDLEDILMCLTISKDAIRDSRLTSLLGPEYVKIHQAADQYDKRMEQEWTGCSGSTPSPVTHSLNLLASQVLQNA</sequence>
<feature type="compositionally biased region" description="Polar residues" evidence="9">
    <location>
        <begin position="1867"/>
        <end position="1891"/>
    </location>
</feature>
<dbReference type="GO" id="GO:0008270">
    <property type="term" value="F:zinc ion binding"/>
    <property type="evidence" value="ECO:0007669"/>
    <property type="project" value="UniProtKB-KW"/>
</dbReference>
<dbReference type="InterPro" id="IPR052098">
    <property type="entry name" value="Presynaptic_Scaffold_Bsn/Pclo"/>
</dbReference>
<feature type="region of interest" description="Disordered" evidence="9">
    <location>
        <begin position="2126"/>
        <end position="2161"/>
    </location>
</feature>
<evidence type="ECO:0000256" key="8">
    <source>
        <dbReference type="SAM" id="Coils"/>
    </source>
</evidence>
<feature type="region of interest" description="Disordered" evidence="9">
    <location>
        <begin position="15"/>
        <end position="97"/>
    </location>
</feature>
<feature type="region of interest" description="Disordered" evidence="9">
    <location>
        <begin position="2931"/>
        <end position="2991"/>
    </location>
</feature>
<feature type="compositionally biased region" description="Low complexity" evidence="9">
    <location>
        <begin position="2127"/>
        <end position="2149"/>
    </location>
</feature>
<feature type="compositionally biased region" description="Basic and acidic residues" evidence="9">
    <location>
        <begin position="37"/>
        <end position="48"/>
    </location>
</feature>
<feature type="compositionally biased region" description="Low complexity" evidence="9">
    <location>
        <begin position="594"/>
        <end position="612"/>
    </location>
</feature>
<feature type="compositionally biased region" description="Polar residues" evidence="9">
    <location>
        <begin position="613"/>
        <end position="739"/>
    </location>
</feature>
<name>A0A6G1PIQ8_CHAAH</name>
<dbReference type="Proteomes" id="UP000503349">
    <property type="component" value="Chromosome 5"/>
</dbReference>
<keyword evidence="12" id="KW-1185">Reference proteome</keyword>
<reference evidence="11 12" key="1">
    <citation type="submission" date="2019-02" db="EMBL/GenBank/DDBJ databases">
        <title>Opniocepnalus argus genome.</title>
        <authorList>
            <person name="Zhou C."/>
            <person name="Xiao S."/>
        </authorList>
    </citation>
    <scope>NUCLEOTIDE SEQUENCE [LARGE SCALE GENOMIC DNA]</scope>
    <source>
        <strain evidence="11">OARG1902GOOAL</strain>
        <tissue evidence="11">Muscle</tissue>
    </source>
</reference>
<accession>A0A6G1PIQ8</accession>
<feature type="compositionally biased region" description="Basic and acidic residues" evidence="9">
    <location>
        <begin position="1166"/>
        <end position="1181"/>
    </location>
</feature>
<evidence type="ECO:0000256" key="3">
    <source>
        <dbReference type="ARBA" id="ARBA00022771"/>
    </source>
</evidence>
<feature type="compositionally biased region" description="Polar residues" evidence="9">
    <location>
        <begin position="758"/>
        <end position="769"/>
    </location>
</feature>
<dbReference type="Pfam" id="PF05715">
    <property type="entry name" value="zf-piccolo"/>
    <property type="match status" value="2"/>
</dbReference>
<feature type="compositionally biased region" description="Low complexity" evidence="9">
    <location>
        <begin position="3624"/>
        <end position="3643"/>
    </location>
</feature>
<gene>
    <name evidence="11" type="ORF">EXN66_Car005568</name>
</gene>
<feature type="compositionally biased region" description="Polar residues" evidence="9">
    <location>
        <begin position="1419"/>
        <end position="1448"/>
    </location>
</feature>
<keyword evidence="6" id="KW-0966">Cell projection</keyword>
<feature type="compositionally biased region" description="Low complexity" evidence="9">
    <location>
        <begin position="2252"/>
        <end position="2276"/>
    </location>
</feature>
<feature type="compositionally biased region" description="Basic and acidic residues" evidence="9">
    <location>
        <begin position="2426"/>
        <end position="2435"/>
    </location>
</feature>
<dbReference type="Gene3D" id="3.30.40.10">
    <property type="entry name" value="Zinc/RING finger domain, C3HC4 (zinc finger)"/>
    <property type="match status" value="2"/>
</dbReference>
<feature type="region of interest" description="Disordered" evidence="9">
    <location>
        <begin position="996"/>
        <end position="1189"/>
    </location>
</feature>
<feature type="compositionally biased region" description="Basic and acidic residues" evidence="9">
    <location>
        <begin position="3555"/>
        <end position="3565"/>
    </location>
</feature>
<dbReference type="PANTHER" id="PTHR14113">
    <property type="entry name" value="PICCOLO/BASSOON"/>
    <property type="match status" value="1"/>
</dbReference>
<dbReference type="GO" id="GO:1904071">
    <property type="term" value="P:presynaptic active zone assembly"/>
    <property type="evidence" value="ECO:0007669"/>
    <property type="project" value="TreeGrafter"/>
</dbReference>
<feature type="compositionally biased region" description="Low complexity" evidence="9">
    <location>
        <begin position="1352"/>
        <end position="1363"/>
    </location>
</feature>
<evidence type="ECO:0000313" key="12">
    <source>
        <dbReference type="Proteomes" id="UP000503349"/>
    </source>
</evidence>
<comment type="subcellular location">
    <subcellularLocation>
        <location evidence="7">Presynaptic active zone</location>
    </subcellularLocation>
</comment>
<feature type="region of interest" description="Disordered" evidence="9">
    <location>
        <begin position="555"/>
        <end position="811"/>
    </location>
</feature>
<reference evidence="12" key="2">
    <citation type="submission" date="2019-02" db="EMBL/GenBank/DDBJ databases">
        <title>Opniocepnalus argus Var Kimnra genome.</title>
        <authorList>
            <person name="Zhou C."/>
            <person name="Xiao S."/>
        </authorList>
    </citation>
    <scope>NUCLEOTIDE SEQUENCE [LARGE SCALE GENOMIC DNA]</scope>
</reference>
<feature type="region of interest" description="Disordered" evidence="9">
    <location>
        <begin position="838"/>
        <end position="973"/>
    </location>
</feature>
<feature type="compositionally biased region" description="Polar residues" evidence="9">
    <location>
        <begin position="241"/>
        <end position="255"/>
    </location>
</feature>
<keyword evidence="3" id="KW-0863">Zinc-finger</keyword>
<proteinExistence type="predicted"/>
<evidence type="ECO:0000259" key="10">
    <source>
        <dbReference type="Pfam" id="PF05715"/>
    </source>
</evidence>
<feature type="compositionally biased region" description="Polar residues" evidence="9">
    <location>
        <begin position="1818"/>
        <end position="1836"/>
    </location>
</feature>
<feature type="region of interest" description="Disordered" evidence="9">
    <location>
        <begin position="1339"/>
        <end position="1515"/>
    </location>
</feature>
<keyword evidence="5" id="KW-0770">Synapse</keyword>
<feature type="compositionally biased region" description="Low complexity" evidence="9">
    <location>
        <begin position="1841"/>
        <end position="1855"/>
    </location>
</feature>
<keyword evidence="4" id="KW-0862">Zinc</keyword>
<feature type="compositionally biased region" description="Pro residues" evidence="9">
    <location>
        <begin position="387"/>
        <end position="402"/>
    </location>
</feature>
<feature type="compositionally biased region" description="Basic and acidic residues" evidence="9">
    <location>
        <begin position="2444"/>
        <end position="2458"/>
    </location>
</feature>
<dbReference type="GO" id="GO:0035418">
    <property type="term" value="P:protein localization to synapse"/>
    <property type="evidence" value="ECO:0007669"/>
    <property type="project" value="TreeGrafter"/>
</dbReference>
<feature type="compositionally biased region" description="Polar residues" evidence="9">
    <location>
        <begin position="324"/>
        <end position="333"/>
    </location>
</feature>
<evidence type="ECO:0000256" key="2">
    <source>
        <dbReference type="ARBA" id="ARBA00022737"/>
    </source>
</evidence>
<feature type="region of interest" description="Disordered" evidence="9">
    <location>
        <begin position="3848"/>
        <end position="3888"/>
    </location>
</feature>
<keyword evidence="8" id="KW-0175">Coiled coil</keyword>
<feature type="compositionally biased region" description="Polar residues" evidence="9">
    <location>
        <begin position="3571"/>
        <end position="3591"/>
    </location>
</feature>
<feature type="region of interest" description="Disordered" evidence="9">
    <location>
        <begin position="2419"/>
        <end position="2531"/>
    </location>
</feature>
<feature type="region of interest" description="Disordered" evidence="9">
    <location>
        <begin position="238"/>
        <end position="364"/>
    </location>
</feature>
<feature type="compositionally biased region" description="Basic and acidic residues" evidence="9">
    <location>
        <begin position="740"/>
        <end position="755"/>
    </location>
</feature>
<evidence type="ECO:0000313" key="11">
    <source>
        <dbReference type="EMBL" id="KAF3689896.1"/>
    </source>
</evidence>
<dbReference type="GO" id="GO:0098882">
    <property type="term" value="F:structural constituent of presynaptic active zone"/>
    <property type="evidence" value="ECO:0007669"/>
    <property type="project" value="TreeGrafter"/>
</dbReference>
<feature type="compositionally biased region" description="Low complexity" evidence="9">
    <location>
        <begin position="1488"/>
        <end position="1501"/>
    </location>
</feature>
<feature type="compositionally biased region" description="Basic and acidic residues" evidence="9">
    <location>
        <begin position="3612"/>
        <end position="3622"/>
    </location>
</feature>
<dbReference type="GO" id="GO:0098982">
    <property type="term" value="C:GABA-ergic synapse"/>
    <property type="evidence" value="ECO:0007669"/>
    <property type="project" value="TreeGrafter"/>
</dbReference>
<feature type="compositionally biased region" description="Pro residues" evidence="9">
    <location>
        <begin position="278"/>
        <end position="290"/>
    </location>
</feature>
<dbReference type="GO" id="GO:0030424">
    <property type="term" value="C:axon"/>
    <property type="evidence" value="ECO:0007669"/>
    <property type="project" value="TreeGrafter"/>
</dbReference>
<dbReference type="EMBL" id="CM015716">
    <property type="protein sequence ID" value="KAF3689896.1"/>
    <property type="molecule type" value="Genomic_DNA"/>
</dbReference>
<keyword evidence="2" id="KW-0677">Repeat</keyword>
<feature type="coiled-coil region" evidence="8">
    <location>
        <begin position="2815"/>
        <end position="2852"/>
    </location>
</feature>
<feature type="compositionally biased region" description="Basic and acidic residues" evidence="9">
    <location>
        <begin position="3345"/>
        <end position="3367"/>
    </location>
</feature>
<feature type="region of interest" description="Disordered" evidence="9">
    <location>
        <begin position="1278"/>
        <end position="1307"/>
    </location>
</feature>
<protein>
    <submittedName>
        <fullName evidence="11">Protein bassoon</fullName>
    </submittedName>
</protein>
<feature type="compositionally biased region" description="Basic and acidic residues" evidence="9">
    <location>
        <begin position="2512"/>
        <end position="2524"/>
    </location>
</feature>
<dbReference type="GO" id="GO:0048788">
    <property type="term" value="C:cytoskeleton of presynaptic active zone"/>
    <property type="evidence" value="ECO:0007669"/>
    <property type="project" value="TreeGrafter"/>
</dbReference>
<feature type="region of interest" description="Disordered" evidence="9">
    <location>
        <begin position="1818"/>
        <end position="1891"/>
    </location>
</feature>
<feature type="compositionally biased region" description="Polar residues" evidence="9">
    <location>
        <begin position="2277"/>
        <end position="2295"/>
    </location>
</feature>
<feature type="compositionally biased region" description="Polar residues" evidence="9">
    <location>
        <begin position="3599"/>
        <end position="3611"/>
    </location>
</feature>
<evidence type="ECO:0000256" key="5">
    <source>
        <dbReference type="ARBA" id="ARBA00023018"/>
    </source>
</evidence>
<dbReference type="InterPro" id="IPR008899">
    <property type="entry name" value="Znf_piccolo"/>
</dbReference>
<dbReference type="SUPFAM" id="SSF57903">
    <property type="entry name" value="FYVE/PHD zinc finger"/>
    <property type="match status" value="1"/>
</dbReference>
<feature type="compositionally biased region" description="Polar residues" evidence="9">
    <location>
        <begin position="2228"/>
        <end position="2251"/>
    </location>
</feature>
<feature type="compositionally biased region" description="Low complexity" evidence="9">
    <location>
        <begin position="3664"/>
        <end position="3698"/>
    </location>
</feature>
<evidence type="ECO:0000256" key="6">
    <source>
        <dbReference type="ARBA" id="ARBA00023273"/>
    </source>
</evidence>
<feature type="compositionally biased region" description="Basic and acidic residues" evidence="9">
    <location>
        <begin position="1006"/>
        <end position="1020"/>
    </location>
</feature>
<feature type="region of interest" description="Disordered" evidence="9">
    <location>
        <begin position="3146"/>
        <end position="3184"/>
    </location>
</feature>
<feature type="compositionally biased region" description="Low complexity" evidence="9">
    <location>
        <begin position="1043"/>
        <end position="1060"/>
    </location>
</feature>
<feature type="compositionally biased region" description="Polar residues" evidence="9">
    <location>
        <begin position="1281"/>
        <end position="1300"/>
    </location>
</feature>
<keyword evidence="1" id="KW-0479">Metal-binding</keyword>
<feature type="domain" description="Zinc finger piccolo-type" evidence="10">
    <location>
        <begin position="440"/>
        <end position="482"/>
    </location>
</feature>
<evidence type="ECO:0000256" key="7">
    <source>
        <dbReference type="ARBA" id="ARBA00034101"/>
    </source>
</evidence>
<feature type="compositionally biased region" description="Acidic residues" evidence="9">
    <location>
        <begin position="1098"/>
        <end position="1111"/>
    </location>
</feature>
<feature type="compositionally biased region" description="Low complexity" evidence="9">
    <location>
        <begin position="409"/>
        <end position="428"/>
    </location>
</feature>
<feature type="region of interest" description="Disordered" evidence="9">
    <location>
        <begin position="3317"/>
        <end position="3445"/>
    </location>
</feature>
<dbReference type="InterPro" id="IPR013083">
    <property type="entry name" value="Znf_RING/FYVE/PHD"/>
</dbReference>
<feature type="region of interest" description="Disordered" evidence="9">
    <location>
        <begin position="382"/>
        <end position="431"/>
    </location>
</feature>
<feature type="region of interest" description="Disordered" evidence="9">
    <location>
        <begin position="3462"/>
        <end position="3769"/>
    </location>
</feature>
<feature type="compositionally biased region" description="Polar residues" evidence="9">
    <location>
        <begin position="3870"/>
        <end position="3888"/>
    </location>
</feature>
<feature type="compositionally biased region" description="Basic residues" evidence="9">
    <location>
        <begin position="3477"/>
        <end position="3495"/>
    </location>
</feature>
<feature type="region of interest" description="Disordered" evidence="9">
    <location>
        <begin position="2189"/>
        <end position="2308"/>
    </location>
</feature>
<feature type="region of interest" description="Disordered" evidence="9">
    <location>
        <begin position="2691"/>
        <end position="2789"/>
    </location>
</feature>
<dbReference type="PANTHER" id="PTHR14113:SF14">
    <property type="entry name" value="PROTEIN BASSOON"/>
    <property type="match status" value="1"/>
</dbReference>
<feature type="compositionally biased region" description="Basic and acidic residues" evidence="9">
    <location>
        <begin position="3466"/>
        <end position="3476"/>
    </location>
</feature>
<feature type="compositionally biased region" description="Low complexity" evidence="9">
    <location>
        <begin position="2752"/>
        <end position="2768"/>
    </location>
</feature>
<feature type="compositionally biased region" description="Polar residues" evidence="9">
    <location>
        <begin position="1339"/>
        <end position="1350"/>
    </location>
</feature>
<feature type="compositionally biased region" description="Basic and acidic residues" evidence="9">
    <location>
        <begin position="911"/>
        <end position="923"/>
    </location>
</feature>
<feature type="compositionally biased region" description="Low complexity" evidence="9">
    <location>
        <begin position="267"/>
        <end position="277"/>
    </location>
</feature>
<dbReference type="GO" id="GO:0098978">
    <property type="term" value="C:glutamatergic synapse"/>
    <property type="evidence" value="ECO:0007669"/>
    <property type="project" value="TreeGrafter"/>
</dbReference>
<evidence type="ECO:0000256" key="4">
    <source>
        <dbReference type="ARBA" id="ARBA00022833"/>
    </source>
</evidence>
<feature type="compositionally biased region" description="Polar residues" evidence="9">
    <location>
        <begin position="1467"/>
        <end position="1487"/>
    </location>
</feature>
<feature type="compositionally biased region" description="Polar residues" evidence="9">
    <location>
        <begin position="1388"/>
        <end position="1405"/>
    </location>
</feature>
<dbReference type="InterPro" id="IPR011011">
    <property type="entry name" value="Znf_FYVE_PHD"/>
</dbReference>
<evidence type="ECO:0000256" key="1">
    <source>
        <dbReference type="ARBA" id="ARBA00022723"/>
    </source>
</evidence>
<feature type="compositionally biased region" description="Low complexity" evidence="9">
    <location>
        <begin position="3330"/>
        <end position="3342"/>
    </location>
</feature>
<organism evidence="11 12">
    <name type="scientific">Channa argus</name>
    <name type="common">Northern snakehead</name>
    <name type="synonym">Ophicephalus argus</name>
    <dbReference type="NCBI Taxonomy" id="215402"/>
    <lineage>
        <taxon>Eukaryota</taxon>
        <taxon>Metazoa</taxon>
        <taxon>Chordata</taxon>
        <taxon>Craniata</taxon>
        <taxon>Vertebrata</taxon>
        <taxon>Euteleostomi</taxon>
        <taxon>Actinopterygii</taxon>
        <taxon>Neopterygii</taxon>
        <taxon>Teleostei</taxon>
        <taxon>Neoteleostei</taxon>
        <taxon>Acanthomorphata</taxon>
        <taxon>Anabantaria</taxon>
        <taxon>Anabantiformes</taxon>
        <taxon>Channoidei</taxon>
        <taxon>Channidae</taxon>
        <taxon>Channa</taxon>
    </lineage>
</organism>
<feature type="domain" description="Zinc finger piccolo-type" evidence="10">
    <location>
        <begin position="106"/>
        <end position="149"/>
    </location>
</feature>
<feature type="compositionally biased region" description="Polar residues" evidence="9">
    <location>
        <begin position="2697"/>
        <end position="2712"/>
    </location>
</feature>
<feature type="compositionally biased region" description="Basic and acidic residues" evidence="9">
    <location>
        <begin position="3422"/>
        <end position="3445"/>
    </location>
</feature>
<feature type="compositionally biased region" description="Low complexity" evidence="9">
    <location>
        <begin position="2931"/>
        <end position="2953"/>
    </location>
</feature>
<feature type="compositionally biased region" description="Polar residues" evidence="9">
    <location>
        <begin position="788"/>
        <end position="810"/>
    </location>
</feature>
<evidence type="ECO:0000256" key="9">
    <source>
        <dbReference type="SAM" id="MobiDB-lite"/>
    </source>
</evidence>
<feature type="compositionally biased region" description="Basic and acidic residues" evidence="9">
    <location>
        <begin position="772"/>
        <end position="787"/>
    </location>
</feature>
<feature type="compositionally biased region" description="Polar residues" evidence="9">
    <location>
        <begin position="573"/>
        <end position="588"/>
    </location>
</feature>
<feature type="compositionally biased region" description="Basic and acidic residues" evidence="9">
    <location>
        <begin position="863"/>
        <end position="891"/>
    </location>
</feature>